<proteinExistence type="predicted"/>
<evidence type="ECO:0000313" key="2">
    <source>
        <dbReference type="Proteomes" id="UP000488956"/>
    </source>
</evidence>
<protein>
    <submittedName>
        <fullName evidence="1">Uncharacterized protein</fullName>
    </submittedName>
</protein>
<organism evidence="1 2">
    <name type="scientific">Phytophthora fragariae</name>
    <dbReference type="NCBI Taxonomy" id="53985"/>
    <lineage>
        <taxon>Eukaryota</taxon>
        <taxon>Sar</taxon>
        <taxon>Stramenopiles</taxon>
        <taxon>Oomycota</taxon>
        <taxon>Peronosporomycetes</taxon>
        <taxon>Peronosporales</taxon>
        <taxon>Peronosporaceae</taxon>
        <taxon>Phytophthora</taxon>
    </lineage>
</organism>
<comment type="caution">
    <text evidence="1">The sequence shown here is derived from an EMBL/GenBank/DDBJ whole genome shotgun (WGS) entry which is preliminary data.</text>
</comment>
<feature type="non-terminal residue" evidence="1">
    <location>
        <position position="507"/>
    </location>
</feature>
<reference evidence="1 2" key="1">
    <citation type="submission" date="2018-09" db="EMBL/GenBank/DDBJ databases">
        <title>Genomic investigation of the strawberry pathogen Phytophthora fragariae indicates pathogenicity is determined by transcriptional variation in three key races.</title>
        <authorList>
            <person name="Adams T.M."/>
            <person name="Armitage A.D."/>
            <person name="Sobczyk M.K."/>
            <person name="Bates H.J."/>
            <person name="Dunwell J.M."/>
            <person name="Nellist C.F."/>
            <person name="Harrison R.J."/>
        </authorList>
    </citation>
    <scope>NUCLEOTIDE SEQUENCE [LARGE SCALE GENOMIC DNA]</scope>
    <source>
        <strain evidence="1 2">ONT-3</strain>
    </source>
</reference>
<dbReference type="EMBL" id="QXFX01006586">
    <property type="protein sequence ID" value="KAE9058262.1"/>
    <property type="molecule type" value="Genomic_DNA"/>
</dbReference>
<name>A0A6G0JIY5_9STRA</name>
<dbReference type="AlphaFoldDB" id="A0A6G0JIY5"/>
<dbReference type="Proteomes" id="UP000488956">
    <property type="component" value="Unassembled WGS sequence"/>
</dbReference>
<gene>
    <name evidence="1" type="ORF">PF010_g31064</name>
</gene>
<sequence length="507" mass="56219">MKPSTALVLPDMSYAVLSFVKSDKKSHVGAKTRSRPARLLERLRHHRSSADRRQYEAQHRARVTGHVRGAELRDATRLSQSDYWSGFATTRAAQIAASMKPSTAHVLPDMSYAVLSFVKSDKKSHVGAKTRSRPARLLERLRHDRSSADRRLYEAQNRARVTGHVVRGAELRGATRLSQSDYWSGFATTGAAPIAASMKPSTALVLPDMSYAVLSFVKSDKKSHVGAKTRSRPARLLERLRHHRSSADRRQYEAQHRARVTGHVRGAELRDATRLSQSDYWSGFATTRAAQIAASMKPSTALVLPDMSYAVLSFVKSDKKSHVGAKTRSRPARLLERLRHHRSSADRRQYEAQHRARVTGHVRGAELRDATRLSQSDYWSGFATTGAAPIAASMKPSTAHVLPDMSYAVLSFVKSDKKSHVGAKTRSRPARLLERLRHHRSSADRRLYEAQNRAHVAGHVVRGAELRGATRLSQSDYWSGFATTGAAPIAASMKPSTALVLPDMSYA</sequence>
<accession>A0A6G0JIY5</accession>
<evidence type="ECO:0000313" key="1">
    <source>
        <dbReference type="EMBL" id="KAE9058262.1"/>
    </source>
</evidence>